<protein>
    <submittedName>
        <fullName evidence="3">Putative circularly permuted ATP-grasp superfamily protein</fullName>
    </submittedName>
</protein>
<reference evidence="3 4" key="1">
    <citation type="submission" date="2019-06" db="EMBL/GenBank/DDBJ databases">
        <title>Genome sequencing of plant associated microbes to promote plant fitness in Sorghum bicolor and Oryza sativa.</title>
        <authorList>
            <person name="Coleman-Derr D."/>
        </authorList>
    </citation>
    <scope>NUCLEOTIDE SEQUENCE [LARGE SCALE GENOMIC DNA]</scope>
    <source>
        <strain evidence="3 4">KV-663</strain>
    </source>
</reference>
<proteinExistence type="predicted"/>
<dbReference type="Gene3D" id="3.40.50.11290">
    <property type="match status" value="1"/>
</dbReference>
<dbReference type="AlphaFoldDB" id="A0A543I3M4"/>
<gene>
    <name evidence="3" type="ORF">FBY41_1582</name>
</gene>
<feature type="compositionally biased region" description="Low complexity" evidence="1">
    <location>
        <begin position="530"/>
        <end position="559"/>
    </location>
</feature>
<evidence type="ECO:0000259" key="2">
    <source>
        <dbReference type="Pfam" id="PF14403"/>
    </source>
</evidence>
<dbReference type="PANTHER" id="PTHR34595:SF7">
    <property type="entry name" value="SLL1039 PROTEIN"/>
    <property type="match status" value="1"/>
</dbReference>
<dbReference type="EMBL" id="VFPM01000001">
    <property type="protein sequence ID" value="TQM65196.1"/>
    <property type="molecule type" value="Genomic_DNA"/>
</dbReference>
<dbReference type="InterPro" id="IPR016450">
    <property type="entry name" value="UCP005522"/>
</dbReference>
<dbReference type="PANTHER" id="PTHR34595">
    <property type="entry name" value="BLR5612 PROTEIN"/>
    <property type="match status" value="1"/>
</dbReference>
<dbReference type="InterPro" id="IPR025841">
    <property type="entry name" value="CP_ATPgrasp_2"/>
</dbReference>
<name>A0A543I3M4_9MICO</name>
<feature type="region of interest" description="Disordered" evidence="1">
    <location>
        <begin position="481"/>
        <end position="567"/>
    </location>
</feature>
<keyword evidence="4" id="KW-1185">Reference proteome</keyword>
<dbReference type="Pfam" id="PF14403">
    <property type="entry name" value="CP_ATPgrasp_2"/>
    <property type="match status" value="1"/>
</dbReference>
<sequence length="567" mass="61518">MSEDLTVDATPGTDPPAGTLFDGYDPHRAWDEMLADAGSPRTTYKAVHHTLRSMTSTSLTERVETLARNYLDQGVTFDHAGEERPFPLDAVPRVISAHEWDVIESGVIQRVTALEALLDDIYSRDGDIPRAVHQGILPWQLIASSSHYHRAVMGIRPANGVRIQVAGVDLIRDENGTFRVLEDNVRVPSGVSYVIANRRAMANVFPEAFATMRIRPVHDYPRMLLSALRASAPDGAHDPTVVVLTPGVFNSAYFEHALLARMMGVELVEGRDLVCAGGQVRMRTTQGDRPVDVIYRRVDDEFLDPVHFRGDSVLGVAGLVSAMRAGRVSLANAVGNGVADDKLVYSYLPDLIRFYLDEDPILPNVDTYRCNEPGALARVLDNLDSMVVKPVDGSGGKGIVIGPRADGPTLDKLRSALRANPRNWIAQPVVQLSTVPTFIDGRLAPRHVDLRPFAVNDGDEIRVLPGGLTRVALPEGELVVNSSQGGGSKDTWVLAGRGTPVGAPSKRVQDGREVIVMTPPTASYEDSLRAQQQQQQQTQRQTQASSPTQTSSRAQTQAPVGGGEASC</sequence>
<dbReference type="InterPro" id="IPR051680">
    <property type="entry name" value="ATP-dep_Glu-Cys_Ligase-2"/>
</dbReference>
<accession>A0A543I3M4</accession>
<evidence type="ECO:0000313" key="4">
    <source>
        <dbReference type="Proteomes" id="UP000316747"/>
    </source>
</evidence>
<evidence type="ECO:0000313" key="3">
    <source>
        <dbReference type="EMBL" id="TQM65196.1"/>
    </source>
</evidence>
<dbReference type="Proteomes" id="UP000316747">
    <property type="component" value="Unassembled WGS sequence"/>
</dbReference>
<evidence type="ECO:0000256" key="1">
    <source>
        <dbReference type="SAM" id="MobiDB-lite"/>
    </source>
</evidence>
<dbReference type="Gene3D" id="3.30.1490.270">
    <property type="match status" value="1"/>
</dbReference>
<feature type="domain" description="Circularly permuted ATP-grasp type 2" evidence="2">
    <location>
        <begin position="92"/>
        <end position="472"/>
    </location>
</feature>
<comment type="caution">
    <text evidence="3">The sequence shown here is derived from an EMBL/GenBank/DDBJ whole genome shotgun (WGS) entry which is preliminary data.</text>
</comment>
<dbReference type="PIRSF" id="PIRSF005522">
    <property type="entry name" value="UCP005522"/>
    <property type="match status" value="1"/>
</dbReference>
<dbReference type="SUPFAM" id="SSF56059">
    <property type="entry name" value="Glutathione synthetase ATP-binding domain-like"/>
    <property type="match status" value="1"/>
</dbReference>
<organism evidence="3 4">
    <name type="scientific">Humibacillus xanthopallidus</name>
    <dbReference type="NCBI Taxonomy" id="412689"/>
    <lineage>
        <taxon>Bacteria</taxon>
        <taxon>Bacillati</taxon>
        <taxon>Actinomycetota</taxon>
        <taxon>Actinomycetes</taxon>
        <taxon>Micrococcales</taxon>
        <taxon>Intrasporangiaceae</taxon>
        <taxon>Humibacillus</taxon>
    </lineage>
</organism>